<protein>
    <submittedName>
        <fullName evidence="2">Uncharacterized protein</fullName>
    </submittedName>
</protein>
<accession>A0AB34PVV8</accession>
<reference evidence="2 3" key="1">
    <citation type="submission" date="2013-12" db="EMBL/GenBank/DDBJ databases">
        <title>The Genome Sequence of Candida albicans P78048.</title>
        <authorList>
            <consortium name="The Broad Institute Genome Sequencing Platform"/>
            <consortium name="The Broad Institute Genome Sequencing Center for Infectious Disease"/>
            <person name="Cuomo C."/>
            <person name="Bennett R."/>
            <person name="Hirakawa M."/>
            <person name="Noverr M."/>
            <person name="Mitchell A."/>
            <person name="Young S.K."/>
            <person name="Zeng Q."/>
            <person name="Gargeya S."/>
            <person name="Fitzgerald M."/>
            <person name="Abouelleil A."/>
            <person name="Alvarado L."/>
            <person name="Berlin A.M."/>
            <person name="Chapman S.B."/>
            <person name="Dewar J."/>
            <person name="Goldberg J."/>
            <person name="Griggs A."/>
            <person name="Gujja S."/>
            <person name="Hansen M."/>
            <person name="Howarth C."/>
            <person name="Imamovic A."/>
            <person name="Larimer J."/>
            <person name="McCowan C."/>
            <person name="Murphy C."/>
            <person name="Pearson M."/>
            <person name="Priest M."/>
            <person name="Roberts A."/>
            <person name="Saif S."/>
            <person name="Shea T."/>
            <person name="Sykes S."/>
            <person name="Wortman J."/>
            <person name="Nusbaum C."/>
            <person name="Birren B."/>
        </authorList>
    </citation>
    <scope>NUCLEOTIDE SEQUENCE [LARGE SCALE GENOMIC DNA]</scope>
    <source>
        <strain evidence="2 3">P78048</strain>
    </source>
</reference>
<keyword evidence="1" id="KW-0472">Membrane</keyword>
<dbReference type="EMBL" id="AJIX01000015">
    <property type="protein sequence ID" value="KGR12615.1"/>
    <property type="molecule type" value="Genomic_DNA"/>
</dbReference>
<dbReference type="Proteomes" id="UP000030161">
    <property type="component" value="Unassembled WGS sequence"/>
</dbReference>
<evidence type="ECO:0000313" key="3">
    <source>
        <dbReference type="Proteomes" id="UP000030161"/>
    </source>
</evidence>
<evidence type="ECO:0000313" key="2">
    <source>
        <dbReference type="EMBL" id="KGR12615.1"/>
    </source>
</evidence>
<comment type="caution">
    <text evidence="2">The sequence shown here is derived from an EMBL/GenBank/DDBJ whole genome shotgun (WGS) entry which is preliminary data.</text>
</comment>
<proteinExistence type="predicted"/>
<gene>
    <name evidence="2" type="ORF">MG3_02698</name>
</gene>
<evidence type="ECO:0000256" key="1">
    <source>
        <dbReference type="SAM" id="Phobius"/>
    </source>
</evidence>
<feature type="transmembrane region" description="Helical" evidence="1">
    <location>
        <begin position="35"/>
        <end position="54"/>
    </location>
</feature>
<keyword evidence="1" id="KW-0812">Transmembrane</keyword>
<dbReference type="AlphaFoldDB" id="A0AB34PVV8"/>
<feature type="transmembrane region" description="Helical" evidence="1">
    <location>
        <begin position="7"/>
        <end position="29"/>
    </location>
</feature>
<name>A0AB34PVV8_CANAX</name>
<sequence length="162" mass="18644">MKTLRPISIFIVLHIIFSLSSWVIVSIPYRVLKMYIRLFLFMIYVFTIGVLSNNSPNSPPSFMKPLDQKLLFPYTTIFSKAINNRSIIECMKLSESTSFKIKNCTIKGESQYTSNGTGSSSIKDKSCLCYYIKLIQQECEELNSDQSWQLQLLQYPECFSTG</sequence>
<keyword evidence="1" id="KW-1133">Transmembrane helix</keyword>
<organism evidence="2 3">
    <name type="scientific">Candida albicans P78048</name>
    <dbReference type="NCBI Taxonomy" id="1094989"/>
    <lineage>
        <taxon>Eukaryota</taxon>
        <taxon>Fungi</taxon>
        <taxon>Dikarya</taxon>
        <taxon>Ascomycota</taxon>
        <taxon>Saccharomycotina</taxon>
        <taxon>Pichiomycetes</taxon>
        <taxon>Debaryomycetaceae</taxon>
        <taxon>Candida/Lodderomyces clade</taxon>
        <taxon>Candida</taxon>
    </lineage>
</organism>